<dbReference type="EMBL" id="MIEK01000012">
    <property type="protein sequence ID" value="OEH83022.1"/>
    <property type="molecule type" value="Genomic_DNA"/>
</dbReference>
<name>A0A1E5KYQ9_9ENTE</name>
<dbReference type="NCBIfam" id="NF002763">
    <property type="entry name" value="PRK02833.1-1"/>
    <property type="match status" value="1"/>
</dbReference>
<keyword evidence="6 8" id="KW-1133">Transmembrane helix</keyword>
<evidence type="ECO:0000313" key="10">
    <source>
        <dbReference type="Proteomes" id="UP000095256"/>
    </source>
</evidence>
<dbReference type="RefSeq" id="WP_069697977.1">
    <property type="nucleotide sequence ID" value="NZ_JAGGMA010000002.1"/>
</dbReference>
<dbReference type="GO" id="GO:0016036">
    <property type="term" value="P:cellular response to phosphate starvation"/>
    <property type="evidence" value="ECO:0007669"/>
    <property type="project" value="InterPro"/>
</dbReference>
<feature type="transmembrane region" description="Helical" evidence="8">
    <location>
        <begin position="83"/>
        <end position="103"/>
    </location>
</feature>
<evidence type="ECO:0000256" key="8">
    <source>
        <dbReference type="SAM" id="Phobius"/>
    </source>
</evidence>
<comment type="caution">
    <text evidence="9">The sequence shown here is derived from an EMBL/GenBank/DDBJ whole genome shotgun (WGS) entry which is preliminary data.</text>
</comment>
<accession>A0A1E5KYQ9</accession>
<feature type="transmembrane region" description="Helical" evidence="8">
    <location>
        <begin position="51"/>
        <end position="71"/>
    </location>
</feature>
<dbReference type="PANTHER" id="PTHR37819">
    <property type="entry name" value="PROTEIN PSIE"/>
    <property type="match status" value="1"/>
</dbReference>
<evidence type="ECO:0000256" key="5">
    <source>
        <dbReference type="ARBA" id="ARBA00022692"/>
    </source>
</evidence>
<keyword evidence="5 8" id="KW-0812">Transmembrane</keyword>
<evidence type="ECO:0000256" key="3">
    <source>
        <dbReference type="ARBA" id="ARBA00021903"/>
    </source>
</evidence>
<dbReference type="AlphaFoldDB" id="A0A1E5KYQ9"/>
<organism evidence="9 10">
    <name type="scientific">Enterococcus rivorum</name>
    <dbReference type="NCBI Taxonomy" id="762845"/>
    <lineage>
        <taxon>Bacteria</taxon>
        <taxon>Bacillati</taxon>
        <taxon>Bacillota</taxon>
        <taxon>Bacilli</taxon>
        <taxon>Lactobacillales</taxon>
        <taxon>Enterococcaceae</taxon>
        <taxon>Enterococcus</taxon>
    </lineage>
</organism>
<evidence type="ECO:0000256" key="7">
    <source>
        <dbReference type="ARBA" id="ARBA00023136"/>
    </source>
</evidence>
<gene>
    <name evidence="9" type="ORF">BCR26_01760</name>
</gene>
<proteinExistence type="inferred from homology"/>
<dbReference type="STRING" id="762845.BCR26_01760"/>
<protein>
    <recommendedName>
        <fullName evidence="3">Protein PsiE</fullName>
    </recommendedName>
</protein>
<evidence type="ECO:0000256" key="4">
    <source>
        <dbReference type="ARBA" id="ARBA00022475"/>
    </source>
</evidence>
<evidence type="ECO:0000313" key="9">
    <source>
        <dbReference type="EMBL" id="OEH83022.1"/>
    </source>
</evidence>
<dbReference type="OrthoDB" id="9792470at2"/>
<dbReference type="Pfam" id="PF06146">
    <property type="entry name" value="PsiE"/>
    <property type="match status" value="1"/>
</dbReference>
<reference evidence="9 10" key="1">
    <citation type="submission" date="2016-09" db="EMBL/GenBank/DDBJ databases">
        <authorList>
            <person name="Capua I."/>
            <person name="De Benedictis P."/>
            <person name="Joannis T."/>
            <person name="Lombin L.H."/>
            <person name="Cattoli G."/>
        </authorList>
    </citation>
    <scope>NUCLEOTIDE SEQUENCE [LARGE SCALE GENOMIC DNA]</scope>
    <source>
        <strain evidence="9 10">LMG 25899</strain>
    </source>
</reference>
<sequence length="149" mass="17305">MKIQFETFKKFLTLLLDILLGMLALLLIVFMVKQWVDIVLFVKQPLAPKVFSLLIQEITSFFILFEFVIMVIRYIQEGHHIPIRYLVLICITAVLRQLMVIHGDGMQTLLLSLSIFVLVLVLFVLSIQGNSFHSISKKHMNEESEENQQ</sequence>
<comment type="subcellular location">
    <subcellularLocation>
        <location evidence="1">Cell inner membrane</location>
        <topology evidence="1">Multi-pass membrane protein</topology>
    </subcellularLocation>
</comment>
<dbReference type="InterPro" id="IPR020948">
    <property type="entry name" value="P_starv_induced_PsiE-like"/>
</dbReference>
<comment type="similarity">
    <text evidence="2">Belongs to the PsiE family.</text>
</comment>
<dbReference type="GO" id="GO:0005886">
    <property type="term" value="C:plasma membrane"/>
    <property type="evidence" value="ECO:0007669"/>
    <property type="project" value="UniProtKB-SubCell"/>
</dbReference>
<evidence type="ECO:0000256" key="6">
    <source>
        <dbReference type="ARBA" id="ARBA00022989"/>
    </source>
</evidence>
<keyword evidence="4" id="KW-1003">Cell membrane</keyword>
<evidence type="ECO:0000256" key="1">
    <source>
        <dbReference type="ARBA" id="ARBA00004429"/>
    </source>
</evidence>
<keyword evidence="10" id="KW-1185">Reference proteome</keyword>
<evidence type="ECO:0000256" key="2">
    <source>
        <dbReference type="ARBA" id="ARBA00005632"/>
    </source>
</evidence>
<feature type="transmembrane region" description="Helical" evidence="8">
    <location>
        <begin position="109"/>
        <end position="127"/>
    </location>
</feature>
<dbReference type="Proteomes" id="UP000095256">
    <property type="component" value="Unassembled WGS sequence"/>
</dbReference>
<dbReference type="PANTHER" id="PTHR37819:SF1">
    <property type="entry name" value="PROTEIN PSIE"/>
    <property type="match status" value="1"/>
</dbReference>
<feature type="transmembrane region" description="Helical" evidence="8">
    <location>
        <begin position="12"/>
        <end position="31"/>
    </location>
</feature>
<dbReference type="InterPro" id="IPR009315">
    <property type="entry name" value="P_starv_induced_PsiE"/>
</dbReference>
<keyword evidence="7 8" id="KW-0472">Membrane</keyword>